<dbReference type="SUPFAM" id="SSF52200">
    <property type="entry name" value="Toll/Interleukin receptor TIR domain"/>
    <property type="match status" value="1"/>
</dbReference>
<dbReference type="EMBL" id="JACOGA010000003">
    <property type="protein sequence ID" value="MBC3872760.1"/>
    <property type="molecule type" value="Genomic_DNA"/>
</dbReference>
<reference evidence="2 3" key="1">
    <citation type="submission" date="2020-08" db="EMBL/GenBank/DDBJ databases">
        <title>Novel species isolated from subtropical streams in China.</title>
        <authorList>
            <person name="Lu H."/>
        </authorList>
    </citation>
    <scope>NUCLEOTIDE SEQUENCE [LARGE SCALE GENOMIC DNA]</scope>
    <source>
        <strain evidence="2 3">LX15W</strain>
    </source>
</reference>
<proteinExistence type="predicted"/>
<dbReference type="PROSITE" id="PS50104">
    <property type="entry name" value="TIR"/>
    <property type="match status" value="1"/>
</dbReference>
<keyword evidence="3" id="KW-1185">Reference proteome</keyword>
<sequence length="276" mass="31445">MLLLRELKQVVHLLMVGYLSISKINHVSRKMTKPYNLFISYASEDEIYATNLSSSLKNLGLSIWFAPLSLKVGDKLLDSINAGLLASEYGLLLLSPQYLAKQWTSYEVDVLHRQHIEDQKRLFPLWHGVEKSQIAQWNPGLSGIIALKSTESLVSISEKIADIIYQGCPTRGISPSYENPQWRFLQGCGELCANRENGGVFNLFEAAEFPDDHFPLYVHNRPHSRKEIIFAVAKTLYYKNPDVIPITEERYIQMKNLCKTYGFNLDAPEFDPALYG</sequence>
<gene>
    <name evidence="2" type="ORF">H8K55_04105</name>
</gene>
<dbReference type="RefSeq" id="WP_186940798.1">
    <property type="nucleotide sequence ID" value="NZ_JACOGA010000003.1"/>
</dbReference>
<protein>
    <submittedName>
        <fullName evidence="2">Toll/interleukin-1 receptor domain-containing protein</fullName>
    </submittedName>
</protein>
<dbReference type="Pfam" id="PF13676">
    <property type="entry name" value="TIR_2"/>
    <property type="match status" value="1"/>
</dbReference>
<name>A0ABR6Y854_9BURK</name>
<evidence type="ECO:0000259" key="1">
    <source>
        <dbReference type="PROSITE" id="PS50104"/>
    </source>
</evidence>
<keyword evidence="2" id="KW-0675">Receptor</keyword>
<dbReference type="InterPro" id="IPR035897">
    <property type="entry name" value="Toll_tir_struct_dom_sf"/>
</dbReference>
<feature type="domain" description="TIR" evidence="1">
    <location>
        <begin position="33"/>
        <end position="164"/>
    </location>
</feature>
<dbReference type="InterPro" id="IPR000157">
    <property type="entry name" value="TIR_dom"/>
</dbReference>
<evidence type="ECO:0000313" key="3">
    <source>
        <dbReference type="Proteomes" id="UP000624279"/>
    </source>
</evidence>
<organism evidence="2 3">
    <name type="scientific">Undibacterium flavidum</name>
    <dbReference type="NCBI Taxonomy" id="2762297"/>
    <lineage>
        <taxon>Bacteria</taxon>
        <taxon>Pseudomonadati</taxon>
        <taxon>Pseudomonadota</taxon>
        <taxon>Betaproteobacteria</taxon>
        <taxon>Burkholderiales</taxon>
        <taxon>Oxalobacteraceae</taxon>
        <taxon>Undibacterium</taxon>
    </lineage>
</organism>
<dbReference type="Proteomes" id="UP000624279">
    <property type="component" value="Unassembled WGS sequence"/>
</dbReference>
<evidence type="ECO:0000313" key="2">
    <source>
        <dbReference type="EMBL" id="MBC3872760.1"/>
    </source>
</evidence>
<dbReference type="Gene3D" id="3.40.50.10140">
    <property type="entry name" value="Toll/interleukin-1 receptor homology (TIR) domain"/>
    <property type="match status" value="1"/>
</dbReference>
<comment type="caution">
    <text evidence="2">The sequence shown here is derived from an EMBL/GenBank/DDBJ whole genome shotgun (WGS) entry which is preliminary data.</text>
</comment>
<accession>A0ABR6Y854</accession>